<evidence type="ECO:0008006" key="3">
    <source>
        <dbReference type="Google" id="ProtNLM"/>
    </source>
</evidence>
<comment type="caution">
    <text evidence="1">The sequence shown here is derived from an EMBL/GenBank/DDBJ whole genome shotgun (WGS) entry which is preliminary data.</text>
</comment>
<dbReference type="AlphaFoldDB" id="A0A560HDT8"/>
<proteinExistence type="predicted"/>
<accession>A0A560HDT8</accession>
<reference evidence="1 2" key="1">
    <citation type="submission" date="2019-06" db="EMBL/GenBank/DDBJ databases">
        <title>Genomic Encyclopedia of Type Strains, Phase IV (KMG-V): Genome sequencing to study the core and pangenomes of soil and plant-associated prokaryotes.</title>
        <authorList>
            <person name="Whitman W."/>
        </authorList>
    </citation>
    <scope>NUCLEOTIDE SEQUENCE [LARGE SCALE GENOMIC DNA]</scope>
    <source>
        <strain evidence="1 2">BR 11622</strain>
    </source>
</reference>
<dbReference type="EMBL" id="VITR01000003">
    <property type="protein sequence ID" value="TWB44527.1"/>
    <property type="molecule type" value="Genomic_DNA"/>
</dbReference>
<name>A0A560HDT8_9PROT</name>
<keyword evidence="2" id="KW-1185">Reference proteome</keyword>
<dbReference type="Proteomes" id="UP000315751">
    <property type="component" value="Unassembled WGS sequence"/>
</dbReference>
<organism evidence="1 2">
    <name type="scientific">Nitrospirillum amazonense</name>
    <dbReference type="NCBI Taxonomy" id="28077"/>
    <lineage>
        <taxon>Bacteria</taxon>
        <taxon>Pseudomonadati</taxon>
        <taxon>Pseudomonadota</taxon>
        <taxon>Alphaproteobacteria</taxon>
        <taxon>Rhodospirillales</taxon>
        <taxon>Azospirillaceae</taxon>
        <taxon>Nitrospirillum</taxon>
    </lineage>
</organism>
<dbReference type="RefSeq" id="WP_145730410.1">
    <property type="nucleotide sequence ID" value="NZ_VITR01000003.1"/>
</dbReference>
<protein>
    <recommendedName>
        <fullName evidence="3">Bacteriocin class II with double-glycine leader peptide</fullName>
    </recommendedName>
</protein>
<evidence type="ECO:0000313" key="2">
    <source>
        <dbReference type="Proteomes" id="UP000315751"/>
    </source>
</evidence>
<sequence>MRDITVEEMDLISGGDEIGGAVGGAIGGAIGGATGAAIGTALGNEFLDVGQWLSDAWDWIWRQFS</sequence>
<gene>
    <name evidence="1" type="ORF">FBZ90_103436</name>
</gene>
<evidence type="ECO:0000313" key="1">
    <source>
        <dbReference type="EMBL" id="TWB44527.1"/>
    </source>
</evidence>